<protein>
    <submittedName>
        <fullName evidence="2">Uncharacterized protein</fullName>
    </submittedName>
</protein>
<dbReference type="RefSeq" id="WP_263529328.1">
    <property type="nucleotide sequence ID" value="NZ_JAOVZB010000001.1"/>
</dbReference>
<gene>
    <name evidence="2" type="ORF">OFY17_03575</name>
</gene>
<proteinExistence type="predicted"/>
<sequence length="147" mass="16770">MSNNKIILLFALLCSSITIAAPTSSLNEMYSCHGLVTFVDSKILGTKTYSNKEKAVIRRGLSSYLTHLDDKLITPQLMTLYSGNVSQVNLMKQIFERQQKNFSKHLNARYSEKKIARDYLSAIQECERKTESRSSFLQQAISIMEKH</sequence>
<keyword evidence="3" id="KW-1185">Reference proteome</keyword>
<evidence type="ECO:0000313" key="3">
    <source>
        <dbReference type="Proteomes" id="UP001209713"/>
    </source>
</evidence>
<dbReference type="EMBL" id="JAOVZB010000001">
    <property type="protein sequence ID" value="MCV2401960.1"/>
    <property type="molecule type" value="Genomic_DNA"/>
</dbReference>
<name>A0ABT2YQE1_9GAMM</name>
<feature type="chain" id="PRO_5045760126" evidence="1">
    <location>
        <begin position="21"/>
        <end position="147"/>
    </location>
</feature>
<evidence type="ECO:0000256" key="1">
    <source>
        <dbReference type="SAM" id="SignalP"/>
    </source>
</evidence>
<feature type="signal peptide" evidence="1">
    <location>
        <begin position="1"/>
        <end position="20"/>
    </location>
</feature>
<keyword evidence="1" id="KW-0732">Signal</keyword>
<reference evidence="2 3" key="1">
    <citation type="submission" date="2022-10" db="EMBL/GenBank/DDBJ databases">
        <title>Marinomonas transparenta sp. nov. and Marinomonas sargassi sp. nov., isolated from marine alga (Sargassum natans (L.) Gaillon).</title>
        <authorList>
            <person name="Wang Y."/>
        </authorList>
    </citation>
    <scope>NUCLEOTIDE SEQUENCE [LARGE SCALE GENOMIC DNA]</scope>
    <source>
        <strain evidence="2 3">C2222</strain>
    </source>
</reference>
<evidence type="ECO:0000313" key="2">
    <source>
        <dbReference type="EMBL" id="MCV2401960.1"/>
    </source>
</evidence>
<organism evidence="2 3">
    <name type="scientific">Marinomonas sargassi</name>
    <dbReference type="NCBI Taxonomy" id="2984494"/>
    <lineage>
        <taxon>Bacteria</taxon>
        <taxon>Pseudomonadati</taxon>
        <taxon>Pseudomonadota</taxon>
        <taxon>Gammaproteobacteria</taxon>
        <taxon>Oceanospirillales</taxon>
        <taxon>Oceanospirillaceae</taxon>
        <taxon>Marinomonas</taxon>
    </lineage>
</organism>
<accession>A0ABT2YQE1</accession>
<dbReference type="Proteomes" id="UP001209713">
    <property type="component" value="Unassembled WGS sequence"/>
</dbReference>
<comment type="caution">
    <text evidence="2">The sequence shown here is derived from an EMBL/GenBank/DDBJ whole genome shotgun (WGS) entry which is preliminary data.</text>
</comment>